<evidence type="ECO:0000313" key="8">
    <source>
        <dbReference type="Proteomes" id="UP000007015"/>
    </source>
</evidence>
<dbReference type="GO" id="GO:0008270">
    <property type="term" value="F:zinc ion binding"/>
    <property type="evidence" value="ECO:0007669"/>
    <property type="project" value="UniProtKB-KW"/>
</dbReference>
<evidence type="ECO:0000256" key="3">
    <source>
        <dbReference type="ARBA" id="ARBA00022833"/>
    </source>
</evidence>
<dbReference type="PANTHER" id="PTHR31973:SF187">
    <property type="entry name" value="MUTATOR TRANSPOSASE MUDRA PROTEIN"/>
    <property type="match status" value="1"/>
</dbReference>
<dbReference type="EMBL" id="CM000135">
    <property type="protein sequence ID" value="EEC67110.1"/>
    <property type="molecule type" value="Genomic_DNA"/>
</dbReference>
<dbReference type="Pfam" id="PF04434">
    <property type="entry name" value="SWIM"/>
    <property type="match status" value="1"/>
</dbReference>
<reference evidence="7 8" key="1">
    <citation type="journal article" date="2005" name="PLoS Biol.">
        <title>The genomes of Oryza sativa: a history of duplications.</title>
        <authorList>
            <person name="Yu J."/>
            <person name="Wang J."/>
            <person name="Lin W."/>
            <person name="Li S."/>
            <person name="Li H."/>
            <person name="Zhou J."/>
            <person name="Ni P."/>
            <person name="Dong W."/>
            <person name="Hu S."/>
            <person name="Zeng C."/>
            <person name="Zhang J."/>
            <person name="Zhang Y."/>
            <person name="Li R."/>
            <person name="Xu Z."/>
            <person name="Li S."/>
            <person name="Li X."/>
            <person name="Zheng H."/>
            <person name="Cong L."/>
            <person name="Lin L."/>
            <person name="Yin J."/>
            <person name="Geng J."/>
            <person name="Li G."/>
            <person name="Shi J."/>
            <person name="Liu J."/>
            <person name="Lv H."/>
            <person name="Li J."/>
            <person name="Wang J."/>
            <person name="Deng Y."/>
            <person name="Ran L."/>
            <person name="Shi X."/>
            <person name="Wang X."/>
            <person name="Wu Q."/>
            <person name="Li C."/>
            <person name="Ren X."/>
            <person name="Wang J."/>
            <person name="Wang X."/>
            <person name="Li D."/>
            <person name="Liu D."/>
            <person name="Zhang X."/>
            <person name="Ji Z."/>
            <person name="Zhao W."/>
            <person name="Sun Y."/>
            <person name="Zhang Z."/>
            <person name="Bao J."/>
            <person name="Han Y."/>
            <person name="Dong L."/>
            <person name="Ji J."/>
            <person name="Chen P."/>
            <person name="Wu S."/>
            <person name="Liu J."/>
            <person name="Xiao Y."/>
            <person name="Bu D."/>
            <person name="Tan J."/>
            <person name="Yang L."/>
            <person name="Ye C."/>
            <person name="Zhang J."/>
            <person name="Xu J."/>
            <person name="Zhou Y."/>
            <person name="Yu Y."/>
            <person name="Zhang B."/>
            <person name="Zhuang S."/>
            <person name="Wei H."/>
            <person name="Liu B."/>
            <person name="Lei M."/>
            <person name="Yu H."/>
            <person name="Li Y."/>
            <person name="Xu H."/>
            <person name="Wei S."/>
            <person name="He X."/>
            <person name="Fang L."/>
            <person name="Zhang Z."/>
            <person name="Zhang Y."/>
            <person name="Huang X."/>
            <person name="Su Z."/>
            <person name="Tong W."/>
            <person name="Li J."/>
            <person name="Tong Z."/>
            <person name="Li S."/>
            <person name="Ye J."/>
            <person name="Wang L."/>
            <person name="Fang L."/>
            <person name="Lei T."/>
            <person name="Chen C."/>
            <person name="Chen H."/>
            <person name="Xu Z."/>
            <person name="Li H."/>
            <person name="Huang H."/>
            <person name="Zhang F."/>
            <person name="Xu H."/>
            <person name="Li N."/>
            <person name="Zhao C."/>
            <person name="Li S."/>
            <person name="Dong L."/>
            <person name="Huang Y."/>
            <person name="Li L."/>
            <person name="Xi Y."/>
            <person name="Qi Q."/>
            <person name="Li W."/>
            <person name="Zhang B."/>
            <person name="Hu W."/>
            <person name="Zhang Y."/>
            <person name="Tian X."/>
            <person name="Jiao Y."/>
            <person name="Liang X."/>
            <person name="Jin J."/>
            <person name="Gao L."/>
            <person name="Zheng W."/>
            <person name="Hao B."/>
            <person name="Liu S."/>
            <person name="Wang W."/>
            <person name="Yuan L."/>
            <person name="Cao M."/>
            <person name="McDermott J."/>
            <person name="Samudrala R."/>
            <person name="Wang J."/>
            <person name="Wong G.K."/>
            <person name="Yang H."/>
        </authorList>
    </citation>
    <scope>NUCLEOTIDE SEQUENCE [LARGE SCALE GENOMIC DNA]</scope>
    <source>
        <strain evidence="8">cv. 93-11</strain>
    </source>
</reference>
<dbReference type="Gramene" id="BGIOSGA031762-TA">
    <property type="protein sequence ID" value="BGIOSGA031762-PA"/>
    <property type="gene ID" value="BGIOSGA031762"/>
</dbReference>
<protein>
    <recommendedName>
        <fullName evidence="6">SWIM-type domain-containing protein</fullName>
    </recommendedName>
</protein>
<evidence type="ECO:0000256" key="2">
    <source>
        <dbReference type="ARBA" id="ARBA00022771"/>
    </source>
</evidence>
<feature type="compositionally biased region" description="Polar residues" evidence="5">
    <location>
        <begin position="373"/>
        <end position="388"/>
    </location>
</feature>
<dbReference type="InterPro" id="IPR007527">
    <property type="entry name" value="Znf_SWIM"/>
</dbReference>
<dbReference type="OMA" id="RTEMNIK"/>
<dbReference type="Proteomes" id="UP000007015">
    <property type="component" value="Chromosome 10"/>
</dbReference>
<dbReference type="AlphaFoldDB" id="B8BHB1"/>
<organism evidence="7 8">
    <name type="scientific">Oryza sativa subsp. indica</name>
    <name type="common">Rice</name>
    <dbReference type="NCBI Taxonomy" id="39946"/>
    <lineage>
        <taxon>Eukaryota</taxon>
        <taxon>Viridiplantae</taxon>
        <taxon>Streptophyta</taxon>
        <taxon>Embryophyta</taxon>
        <taxon>Tracheophyta</taxon>
        <taxon>Spermatophyta</taxon>
        <taxon>Magnoliopsida</taxon>
        <taxon>Liliopsida</taxon>
        <taxon>Poales</taxon>
        <taxon>Poaceae</taxon>
        <taxon>BOP clade</taxon>
        <taxon>Oryzoideae</taxon>
        <taxon>Oryzeae</taxon>
        <taxon>Oryzinae</taxon>
        <taxon>Oryza</taxon>
        <taxon>Oryza sativa</taxon>
    </lineage>
</organism>
<accession>B8BHB1</accession>
<gene>
    <name evidence="7" type="ORF">OsI_33908</name>
</gene>
<keyword evidence="3" id="KW-0862">Zinc</keyword>
<evidence type="ECO:0000313" key="7">
    <source>
        <dbReference type="EMBL" id="EEC67110.1"/>
    </source>
</evidence>
<dbReference type="PROSITE" id="PS50966">
    <property type="entry name" value="ZF_SWIM"/>
    <property type="match status" value="1"/>
</dbReference>
<dbReference type="Pfam" id="PF03108">
    <property type="entry name" value="DBD_Tnp_Mut"/>
    <property type="match status" value="1"/>
</dbReference>
<name>B8BHB1_ORYSI</name>
<dbReference type="HOGENOM" id="CLU_712473_0_0_1"/>
<evidence type="ECO:0000259" key="6">
    <source>
        <dbReference type="PROSITE" id="PS50966"/>
    </source>
</evidence>
<dbReference type="PANTHER" id="PTHR31973">
    <property type="entry name" value="POLYPROTEIN, PUTATIVE-RELATED"/>
    <property type="match status" value="1"/>
</dbReference>
<dbReference type="InterPro" id="IPR006564">
    <property type="entry name" value="Znf_PMZ"/>
</dbReference>
<evidence type="ECO:0000256" key="4">
    <source>
        <dbReference type="PROSITE-ProRule" id="PRU00325"/>
    </source>
</evidence>
<keyword evidence="8" id="KW-1185">Reference proteome</keyword>
<keyword evidence="1" id="KW-0479">Metal-binding</keyword>
<evidence type="ECO:0000256" key="1">
    <source>
        <dbReference type="ARBA" id="ARBA00022723"/>
    </source>
</evidence>
<feature type="region of interest" description="Disordered" evidence="5">
    <location>
        <begin position="325"/>
        <end position="388"/>
    </location>
</feature>
<dbReference type="STRING" id="39946.B8BHB1"/>
<proteinExistence type="predicted"/>
<sequence length="388" mass="44398">MCKIHVWIELHEKKKKKKKKKKEKKRRDAVVSRESIQKREYLQPIDACSPGRERMSDRCAAEQMGDDPTIKAGCTFVDKSAFVLTIRQHAIKNEFETNIKHSNKDRYRAKCADPDCKWVVYAKRVLGDVMFMIVNIGPAHTCASTSRMQGKEASTAWICDRAKDLIIRTPALRPKDLHETLQTRFNIDLSYNKVWAGMKKAKDELHGTWEQSFKMLWGVIQELHQKSRGLHYTIQRSTATKAQVKGPSKGTGQWGFCVDLETKTCSCGQWDVSGKPCTHAIAFIGSIRKCHVELFVDDFYSVERFKAMYEFAVNPLDDKSQWPLVDPGFDMRPPKLETSAGRPRKRRIKSSGEPGKRGPYQCKRKKKAAEPKQNFSDAASENTNSHAR</sequence>
<keyword evidence="2 4" id="KW-0863">Zinc-finger</keyword>
<evidence type="ECO:0000256" key="5">
    <source>
        <dbReference type="SAM" id="MobiDB-lite"/>
    </source>
</evidence>
<dbReference type="SMART" id="SM00575">
    <property type="entry name" value="ZnF_PMZ"/>
    <property type="match status" value="1"/>
</dbReference>
<feature type="domain" description="SWIM-type" evidence="6">
    <location>
        <begin position="256"/>
        <end position="288"/>
    </location>
</feature>
<dbReference type="InterPro" id="IPR004332">
    <property type="entry name" value="Transposase_MuDR"/>
</dbReference>